<dbReference type="EMBL" id="KV426192">
    <property type="protein sequence ID" value="KZV85328.1"/>
    <property type="molecule type" value="Genomic_DNA"/>
</dbReference>
<name>A0A165DTN4_EXIGL</name>
<keyword evidence="2" id="KW-1015">Disulfide bond</keyword>
<dbReference type="STRING" id="1314781.A0A165DTN4"/>
<comment type="similarity">
    <text evidence="1">Belongs to the TRIAP1/MDM35 family.</text>
</comment>
<dbReference type="AlphaFoldDB" id="A0A165DTN4"/>
<dbReference type="GO" id="GO:0045332">
    <property type="term" value="P:phospholipid translocation"/>
    <property type="evidence" value="ECO:0007669"/>
    <property type="project" value="TreeGrafter"/>
</dbReference>
<sequence length="118" mass="13163">MPLVPRVDSDVADSRLSTTAMSSSLTDACTPLKTKYDSCFNAWFEGYLEPVVSATSDEQRKALQKAKAEEYERNCGAMWTDYRDCVQRAVADKGLTQLLEDARKENPMQNPPSPPTKP</sequence>
<dbReference type="PANTHER" id="PTHR46403">
    <property type="entry name" value="TP53-REGULATED INHIBITOR OF APOPTOSIS 1"/>
    <property type="match status" value="1"/>
</dbReference>
<dbReference type="GO" id="GO:0005829">
    <property type="term" value="C:cytosol"/>
    <property type="evidence" value="ECO:0007669"/>
    <property type="project" value="TreeGrafter"/>
</dbReference>
<protein>
    <submittedName>
        <fullName evidence="3">UPF0203-domain-containing protein</fullName>
    </submittedName>
</protein>
<dbReference type="GO" id="GO:1990050">
    <property type="term" value="F:phosphatidic acid transfer activity"/>
    <property type="evidence" value="ECO:0007669"/>
    <property type="project" value="TreeGrafter"/>
</dbReference>
<accession>A0A165DTN4</accession>
<dbReference type="OrthoDB" id="19091at2759"/>
<dbReference type="Pfam" id="PF05254">
    <property type="entry name" value="UPF0203"/>
    <property type="match status" value="1"/>
</dbReference>
<evidence type="ECO:0000313" key="4">
    <source>
        <dbReference type="Proteomes" id="UP000077266"/>
    </source>
</evidence>
<dbReference type="Proteomes" id="UP000077266">
    <property type="component" value="Unassembled WGS sequence"/>
</dbReference>
<dbReference type="PANTHER" id="PTHR46403:SF1">
    <property type="entry name" value="TP53-REGULATED INHIBITOR OF APOPTOSIS 1"/>
    <property type="match status" value="1"/>
</dbReference>
<dbReference type="FunCoup" id="A0A165DTN4">
    <property type="interactions" value="109"/>
</dbReference>
<proteinExistence type="inferred from homology"/>
<reference evidence="3 4" key="1">
    <citation type="journal article" date="2016" name="Mol. Biol. Evol.">
        <title>Comparative Genomics of Early-Diverging Mushroom-Forming Fungi Provides Insights into the Origins of Lignocellulose Decay Capabilities.</title>
        <authorList>
            <person name="Nagy L.G."/>
            <person name="Riley R."/>
            <person name="Tritt A."/>
            <person name="Adam C."/>
            <person name="Daum C."/>
            <person name="Floudas D."/>
            <person name="Sun H."/>
            <person name="Yadav J.S."/>
            <person name="Pangilinan J."/>
            <person name="Larsson K.H."/>
            <person name="Matsuura K."/>
            <person name="Barry K."/>
            <person name="Labutti K."/>
            <person name="Kuo R."/>
            <person name="Ohm R.A."/>
            <person name="Bhattacharya S.S."/>
            <person name="Shirouzu T."/>
            <person name="Yoshinaga Y."/>
            <person name="Martin F.M."/>
            <person name="Grigoriev I.V."/>
            <person name="Hibbett D.S."/>
        </authorList>
    </citation>
    <scope>NUCLEOTIDE SEQUENCE [LARGE SCALE GENOMIC DNA]</scope>
    <source>
        <strain evidence="3 4">HHB12029</strain>
    </source>
</reference>
<organism evidence="3 4">
    <name type="scientific">Exidia glandulosa HHB12029</name>
    <dbReference type="NCBI Taxonomy" id="1314781"/>
    <lineage>
        <taxon>Eukaryota</taxon>
        <taxon>Fungi</taxon>
        <taxon>Dikarya</taxon>
        <taxon>Basidiomycota</taxon>
        <taxon>Agaricomycotina</taxon>
        <taxon>Agaricomycetes</taxon>
        <taxon>Auriculariales</taxon>
        <taxon>Exidiaceae</taxon>
        <taxon>Exidia</taxon>
    </lineage>
</organism>
<evidence type="ECO:0000256" key="2">
    <source>
        <dbReference type="ARBA" id="ARBA00023157"/>
    </source>
</evidence>
<gene>
    <name evidence="3" type="ORF">EXIGLDRAFT_261647</name>
</gene>
<evidence type="ECO:0000313" key="3">
    <source>
        <dbReference type="EMBL" id="KZV85328.1"/>
    </source>
</evidence>
<dbReference type="GO" id="GO:0005758">
    <property type="term" value="C:mitochondrial intermembrane space"/>
    <property type="evidence" value="ECO:0007669"/>
    <property type="project" value="TreeGrafter"/>
</dbReference>
<keyword evidence="4" id="KW-1185">Reference proteome</keyword>
<dbReference type="InParanoid" id="A0A165DTN4"/>
<dbReference type="InterPro" id="IPR007918">
    <property type="entry name" value="MDM35_apoptosis"/>
</dbReference>
<dbReference type="GO" id="GO:0005634">
    <property type="term" value="C:nucleus"/>
    <property type="evidence" value="ECO:0007669"/>
    <property type="project" value="TreeGrafter"/>
</dbReference>
<evidence type="ECO:0000256" key="1">
    <source>
        <dbReference type="ARBA" id="ARBA00006196"/>
    </source>
</evidence>